<name>A0A1S3XI03_TOBAC</name>
<evidence type="ECO:0000256" key="1">
    <source>
        <dbReference type="ARBA" id="ARBA00008668"/>
    </source>
</evidence>
<dbReference type="InterPro" id="IPR001087">
    <property type="entry name" value="GDSL"/>
</dbReference>
<dbReference type="STRING" id="4097.A0A1S3XI03"/>
<dbReference type="RefSeq" id="XP_016439601.1">
    <property type="nucleotide sequence ID" value="XM_016584115.1"/>
</dbReference>
<feature type="transmembrane region" description="Helical" evidence="3">
    <location>
        <begin position="6"/>
        <end position="27"/>
    </location>
</feature>
<protein>
    <submittedName>
        <fullName evidence="4 5">GDSL esterase/lipase 5-like</fullName>
    </submittedName>
</protein>
<dbReference type="InterPro" id="IPR036514">
    <property type="entry name" value="SGNH_hydro_sf"/>
</dbReference>
<proteinExistence type="inferred from homology"/>
<dbReference type="OrthoDB" id="1600564at2759"/>
<dbReference type="GO" id="GO:0016298">
    <property type="term" value="F:lipase activity"/>
    <property type="evidence" value="ECO:0000318"/>
    <property type="project" value="GO_Central"/>
</dbReference>
<dbReference type="InterPro" id="IPR044552">
    <property type="entry name" value="GLIP1-5/GLL25"/>
</dbReference>
<evidence type="ECO:0000313" key="4">
    <source>
        <dbReference type="RefSeq" id="XP_016439600.1"/>
    </source>
</evidence>
<dbReference type="PaxDb" id="4097-A0A1S3XI03"/>
<dbReference type="PANTHER" id="PTHR45966:SF39">
    <property type="entry name" value="GDSL ESTERASE_LIPASE 5-LIKE"/>
    <property type="match status" value="1"/>
</dbReference>
<keyword evidence="3" id="KW-1133">Transmembrane helix</keyword>
<dbReference type="AlphaFoldDB" id="A0A1S3XI03"/>
<evidence type="ECO:0000256" key="3">
    <source>
        <dbReference type="SAM" id="Phobius"/>
    </source>
</evidence>
<dbReference type="RefSeq" id="XP_016439600.1">
    <property type="nucleotide sequence ID" value="XM_016584114.1"/>
</dbReference>
<organism evidence="4">
    <name type="scientific">Nicotiana tabacum</name>
    <name type="common">Common tobacco</name>
    <dbReference type="NCBI Taxonomy" id="4097"/>
    <lineage>
        <taxon>Eukaryota</taxon>
        <taxon>Viridiplantae</taxon>
        <taxon>Streptophyta</taxon>
        <taxon>Embryophyta</taxon>
        <taxon>Tracheophyta</taxon>
        <taxon>Spermatophyta</taxon>
        <taxon>Magnoliopsida</taxon>
        <taxon>eudicotyledons</taxon>
        <taxon>Gunneridae</taxon>
        <taxon>Pentapetalae</taxon>
        <taxon>asterids</taxon>
        <taxon>lamiids</taxon>
        <taxon>Solanales</taxon>
        <taxon>Solanaceae</taxon>
        <taxon>Nicotianoideae</taxon>
        <taxon>Nicotianeae</taxon>
        <taxon>Nicotiana</taxon>
    </lineage>
</organism>
<evidence type="ECO:0000313" key="5">
    <source>
        <dbReference type="RefSeq" id="XP_016439601.1"/>
    </source>
</evidence>
<keyword evidence="2" id="KW-0732">Signal</keyword>
<dbReference type="PANTHER" id="PTHR45966">
    <property type="entry name" value="GDSL-LIKE LIPASE/ACYLHYDROLASE"/>
    <property type="match status" value="1"/>
</dbReference>
<sequence>MANHMGAISSYFSTIIMVVLYLGRIGATHNIHIRECKRPERGVDLFIFGNSYYDVGNNNYINTFTLDQANLWPNGQSYFKSPTGRFSDDRLISDFIAEHANIPEPPPFLQPQNEQDYSNGANFASAGAGSLVETFEGAVIDLKTQLNNFKKLKTSLRAKLGYSKSDKILRSVVYLIGIGTKDYLSPFLTNSTVLSVYSPPQYIQMVIGNLTSVVQVSK</sequence>
<dbReference type="Gene3D" id="3.40.50.1110">
    <property type="entry name" value="SGNH hydrolase"/>
    <property type="match status" value="1"/>
</dbReference>
<dbReference type="OMA" id="NIHIREC"/>
<reference evidence="4 5" key="1">
    <citation type="submission" date="2025-04" db="UniProtKB">
        <authorList>
            <consortium name="RefSeq"/>
        </authorList>
    </citation>
    <scope>IDENTIFICATION</scope>
</reference>
<dbReference type="Pfam" id="PF00657">
    <property type="entry name" value="Lipase_GDSL"/>
    <property type="match status" value="1"/>
</dbReference>
<accession>A0A1S3XI03</accession>
<keyword evidence="3" id="KW-0472">Membrane</keyword>
<gene>
    <name evidence="4 5" type="primary">LOC107765462</name>
</gene>
<evidence type="ECO:0000256" key="2">
    <source>
        <dbReference type="ARBA" id="ARBA00022729"/>
    </source>
</evidence>
<keyword evidence="3" id="KW-0812">Transmembrane</keyword>
<comment type="similarity">
    <text evidence="1">Belongs to the 'GDSL' lipolytic enzyme family.</text>
</comment>
<dbReference type="KEGG" id="nta:107765462"/>